<reference evidence="2 3" key="1">
    <citation type="submission" date="2014-06" db="EMBL/GenBank/DDBJ databases">
        <authorList>
            <consortium name="DOE Joint Genome Institute"/>
            <person name="Kuo A."/>
            <person name="Kohler A."/>
            <person name="Nagy L.G."/>
            <person name="Floudas D."/>
            <person name="Copeland A."/>
            <person name="Barry K.W."/>
            <person name="Cichocki N."/>
            <person name="Veneault-Fourrey C."/>
            <person name="LaButti K."/>
            <person name="Lindquist E.A."/>
            <person name="Lipzen A."/>
            <person name="Lundell T."/>
            <person name="Morin E."/>
            <person name="Murat C."/>
            <person name="Sun H."/>
            <person name="Tunlid A."/>
            <person name="Henrissat B."/>
            <person name="Grigoriev I.V."/>
            <person name="Hibbett D.S."/>
            <person name="Martin F."/>
            <person name="Nordberg H.P."/>
            <person name="Cantor M.N."/>
            <person name="Hua S.X."/>
        </authorList>
    </citation>
    <scope>NUCLEOTIDE SEQUENCE [LARGE SCALE GENOMIC DNA]</scope>
    <source>
        <strain evidence="2 3">ATCC 200175</strain>
    </source>
</reference>
<feature type="compositionally biased region" description="Polar residues" evidence="1">
    <location>
        <begin position="617"/>
        <end position="638"/>
    </location>
</feature>
<dbReference type="EMBL" id="KN819340">
    <property type="protein sequence ID" value="KIJ14769.1"/>
    <property type="molecule type" value="Genomic_DNA"/>
</dbReference>
<feature type="region of interest" description="Disordered" evidence="1">
    <location>
        <begin position="1145"/>
        <end position="1166"/>
    </location>
</feature>
<name>A0A0C9SY31_PAXIN</name>
<feature type="compositionally biased region" description="Polar residues" evidence="1">
    <location>
        <begin position="1071"/>
        <end position="1080"/>
    </location>
</feature>
<evidence type="ECO:0000313" key="2">
    <source>
        <dbReference type="EMBL" id="KIJ14769.1"/>
    </source>
</evidence>
<feature type="region of interest" description="Disordered" evidence="1">
    <location>
        <begin position="1071"/>
        <end position="1097"/>
    </location>
</feature>
<feature type="compositionally biased region" description="Polar residues" evidence="1">
    <location>
        <begin position="1998"/>
        <end position="2009"/>
    </location>
</feature>
<feature type="compositionally biased region" description="Low complexity" evidence="1">
    <location>
        <begin position="436"/>
        <end position="454"/>
    </location>
</feature>
<feature type="compositionally biased region" description="Basic and acidic residues" evidence="1">
    <location>
        <begin position="329"/>
        <end position="338"/>
    </location>
</feature>
<feature type="compositionally biased region" description="Acidic residues" evidence="1">
    <location>
        <begin position="849"/>
        <end position="860"/>
    </location>
</feature>
<feature type="region of interest" description="Disordered" evidence="1">
    <location>
        <begin position="762"/>
        <end position="860"/>
    </location>
</feature>
<feature type="region of interest" description="Disordered" evidence="1">
    <location>
        <begin position="1634"/>
        <end position="1659"/>
    </location>
</feature>
<evidence type="ECO:0000256" key="1">
    <source>
        <dbReference type="SAM" id="MobiDB-lite"/>
    </source>
</evidence>
<feature type="region of interest" description="Disordered" evidence="1">
    <location>
        <begin position="608"/>
        <end position="638"/>
    </location>
</feature>
<feature type="region of interest" description="Disordered" evidence="1">
    <location>
        <begin position="199"/>
        <end position="228"/>
    </location>
</feature>
<accession>A0A0C9SY31</accession>
<reference evidence="3" key="2">
    <citation type="submission" date="2015-01" db="EMBL/GenBank/DDBJ databases">
        <title>Evolutionary Origins and Diversification of the Mycorrhizal Mutualists.</title>
        <authorList>
            <consortium name="DOE Joint Genome Institute"/>
            <consortium name="Mycorrhizal Genomics Consortium"/>
            <person name="Kohler A."/>
            <person name="Kuo A."/>
            <person name="Nagy L.G."/>
            <person name="Floudas D."/>
            <person name="Copeland A."/>
            <person name="Barry K.W."/>
            <person name="Cichocki N."/>
            <person name="Veneault-Fourrey C."/>
            <person name="LaButti K."/>
            <person name="Lindquist E.A."/>
            <person name="Lipzen A."/>
            <person name="Lundell T."/>
            <person name="Morin E."/>
            <person name="Murat C."/>
            <person name="Riley R."/>
            <person name="Ohm R."/>
            <person name="Sun H."/>
            <person name="Tunlid A."/>
            <person name="Henrissat B."/>
            <person name="Grigoriev I.V."/>
            <person name="Hibbett D.S."/>
            <person name="Martin F."/>
        </authorList>
    </citation>
    <scope>NUCLEOTIDE SEQUENCE [LARGE SCALE GENOMIC DNA]</scope>
    <source>
        <strain evidence="3">ATCC 200175</strain>
    </source>
</reference>
<feature type="region of interest" description="Disordered" evidence="1">
    <location>
        <begin position="1849"/>
        <end position="1872"/>
    </location>
</feature>
<feature type="compositionally biased region" description="Basic residues" evidence="1">
    <location>
        <begin position="790"/>
        <end position="800"/>
    </location>
</feature>
<proteinExistence type="predicted"/>
<feature type="compositionally biased region" description="Basic and acidic residues" evidence="1">
    <location>
        <begin position="489"/>
        <end position="502"/>
    </location>
</feature>
<feature type="region of interest" description="Disordered" evidence="1">
    <location>
        <begin position="710"/>
        <end position="731"/>
    </location>
</feature>
<dbReference type="HOGENOM" id="CLU_000458_0_0_1"/>
<gene>
    <name evidence="2" type="ORF">PAXINDRAFT_163221</name>
</gene>
<feature type="region of interest" description="Disordered" evidence="1">
    <location>
        <begin position="1"/>
        <end position="83"/>
    </location>
</feature>
<evidence type="ECO:0000313" key="3">
    <source>
        <dbReference type="Proteomes" id="UP000053647"/>
    </source>
</evidence>
<protein>
    <submittedName>
        <fullName evidence="2">Uncharacterized protein</fullName>
    </submittedName>
</protein>
<organism evidence="2 3">
    <name type="scientific">Paxillus involutus ATCC 200175</name>
    <dbReference type="NCBI Taxonomy" id="664439"/>
    <lineage>
        <taxon>Eukaryota</taxon>
        <taxon>Fungi</taxon>
        <taxon>Dikarya</taxon>
        <taxon>Basidiomycota</taxon>
        <taxon>Agaricomycotina</taxon>
        <taxon>Agaricomycetes</taxon>
        <taxon>Agaricomycetidae</taxon>
        <taxon>Boletales</taxon>
        <taxon>Paxilineae</taxon>
        <taxon>Paxillaceae</taxon>
        <taxon>Paxillus</taxon>
    </lineage>
</organism>
<feature type="compositionally biased region" description="Basic and acidic residues" evidence="1">
    <location>
        <begin position="455"/>
        <end position="481"/>
    </location>
</feature>
<feature type="region of interest" description="Disordered" evidence="1">
    <location>
        <begin position="297"/>
        <end position="365"/>
    </location>
</feature>
<sequence>MPLQLLSRPATDTVRARSPSPFATPATKPQVPTIRLTAATPSEANTSRHAPSVAPWTTDEPASVSIAPKQTAGGEPSRKRLVPKKSKLGLLVSYSTKERNQDFSDVVRRVGGGSVGNGSGGFEIYVDPADDPDIGEILMVKKKKSRVALDGMQWGTLGEVTNVPSVAKPKEKGGKKEKEKENLLKVKVDENQKWWSIGRGRKDSKEKEKDKERVISPEPLENPTDSRARFNSLDSGILLNSPVYGEYPKSPVEYLRVPTPPSATLAPPGAGAPGGGKGSVAIRAMRSVRSLARIGSWAQLKNIPNPDDVDAPVKEKDPEAKKKKKKKDKEKDKAKETIRYSGSSFEAGALTASPAGSRIDTKSLGKKKASILGLGLPSTMRLPSSRSGSTASSIVAAQTVSNRLSVDSAHILGGGILGRGRSGSTMSTASSLRPMSTSSCTSRGSSGSSVAASVRWDEAGLETVKEIRRKDKESRSKEKNKDKSKKSKTGKDSSRKSSDSRKRTPLAAVFPGTLSEREEEELAQQPVAPIVTIQEATVDGHGTEEEDSSLSMETPVKRARARPMSEQLLGRSRPKAIHEGDDDNGVMSLLDAATNDLAQLINRLDLEATPGTPDMTPLSQRSPFSLGRQNGATPTKNRLTLESPVKGLRANTLSVTSLRPYAQSCSKNAGVRIGQNIAPWSMLNACISPSKPSPATIRVRSDENTPTLRLKHKPAMSPAPAADPSPVFKPLRPATSRFPMTSKAMGASSGISPFIIDAKDRDRSPSSLTFGSVHSKSDSHGSLSASPVFKKAHGHARKRSSLVPIERVRPVGHADKAHDSPSLPIPPEARRNLGLTGTMGGSIGSTAEQEYDASDPDSDIPDELQVILSSSDQDDTMSLDPNAVHAALPSPGLPPVTALPVPDSPSEKGSVVNVPVFRATLVDEDDHHADIEEAGAFSEDDTKKSFDFTGELQKLNESGASDRLSFIEQLETAFRTPAKIDLRYDIGDFLSADVPPVPKLPTLKDELSRVDGISFSLPLDYESQELSATGFPIDVNAEPSLLPGTDSFATNTSDDELLELVAPRVLRNATSVGSRPSDGQLNRHFKFGGKPSPSAADKEIAPKASLTLSDIIPPSEIAKSLSTASLVGDESALLKSIFAKAVEIPSPRPRPRLDSDSSSKCRARDVARNSVISSHARNSVISSHTRNSSALSFAGFDSFAEVRRGFEFVDDRPGFYPPPGASSDKQHRRHESVFSIASVSSYGHILNGGSADPFDYGAIVPLASLRERPSSDDFSFSMSTSVDDTFSFIHRQPRRRRVDSDASSFYFRDSAHPYNRSHRRHESNASVASLGPPVSLYNRSFGHHRRGDSSTSMSSVAQSYAVCGANGGRAAWARHRPNFSVDSVLSDFSGRYLARPGLGDKMLDSALDRGMPLTAISASPPESLAGSIRSERIHSEEYENPTSYDSLMDSRYGLHKSAPEDSLFEKTDYRTSMSSSDSTFFGQNLGDAVNIKNPPRYRPISSLSVASIHSPPNEDDTMISMLGGGHVRRQSIGSMIGGSPCVRVERRKNIMTDPPETVFSRIKNVRPDDYESPEKSRVIELKPSIASTLNSKFGDERMIRAKHGLLERQSLENTVLVAEGEDHSASFRMPVFTRPTRANRSRSSTCTSSSGGETPPLSISDGYSSFSDGSQSSIDLSQVNLMLSNVTHPLSNAVFDRVRPRARGHGHRRRISQARASRTSIYETIEEEMTSSFSPMNSPDHSVPGSATKTVKVPLSATNTMGPPRVFVVDPETSSVDSLSMWDDESGITALRKYYALRDEAQDAVTESKRVWSDTPFSVFAVQSFDPPRHPSGMQALLEHSLQNYGPLPSELRPHRMRSRVNSRPSPYPRTIKTSFTASPATEHFRAAVASCVATSANSPTPRQPPLSKALQQVTVDSNVAPTFLNAGEKPTEGKAFAISPDQPELVFGLPPARPRVGSNARRVALGWAKRSSGRNGFENKENNASLGNVSVGPGNAIQGTVMTPSETLRLNRPRPRGRQTPASVRPIRA</sequence>
<feature type="compositionally biased region" description="Low complexity" evidence="1">
    <location>
        <begin position="715"/>
        <end position="726"/>
    </location>
</feature>
<feature type="compositionally biased region" description="Basic and acidic residues" evidence="1">
    <location>
        <begin position="311"/>
        <end position="320"/>
    </location>
</feature>
<dbReference type="OrthoDB" id="2563277at2759"/>
<dbReference type="Proteomes" id="UP000053647">
    <property type="component" value="Unassembled WGS sequence"/>
</dbReference>
<feature type="compositionally biased region" description="Low complexity" evidence="1">
    <location>
        <begin position="1636"/>
        <end position="1650"/>
    </location>
</feature>
<feature type="compositionally biased region" description="Basic and acidic residues" evidence="1">
    <location>
        <begin position="200"/>
        <end position="215"/>
    </location>
</feature>
<feature type="compositionally biased region" description="Basic and acidic residues" evidence="1">
    <location>
        <begin position="1151"/>
        <end position="1166"/>
    </location>
</feature>
<feature type="compositionally biased region" description="Polar residues" evidence="1">
    <location>
        <begin position="765"/>
        <end position="785"/>
    </location>
</feature>
<feature type="region of interest" description="Disordered" evidence="1">
    <location>
        <begin position="258"/>
        <end position="279"/>
    </location>
</feature>
<feature type="region of interest" description="Disordered" evidence="1">
    <location>
        <begin position="1974"/>
        <end position="2030"/>
    </location>
</feature>
<feature type="compositionally biased region" description="Basic and acidic residues" evidence="1">
    <location>
        <begin position="806"/>
        <end position="819"/>
    </location>
</feature>
<feature type="compositionally biased region" description="Polar residues" evidence="1">
    <location>
        <begin position="425"/>
        <end position="435"/>
    </location>
</feature>
<keyword evidence="3" id="KW-1185">Reference proteome</keyword>
<feature type="region of interest" description="Disordered" evidence="1">
    <location>
        <begin position="413"/>
        <end position="582"/>
    </location>
</feature>
<feature type="compositionally biased region" description="Polar residues" evidence="1">
    <location>
        <begin position="39"/>
        <end position="49"/>
    </location>
</feature>